<dbReference type="SMART" id="SM00631">
    <property type="entry name" value="Zn_pept"/>
    <property type="match status" value="1"/>
</dbReference>
<dbReference type="Proteomes" id="UP001162131">
    <property type="component" value="Unassembled WGS sequence"/>
</dbReference>
<dbReference type="AlphaFoldDB" id="A0AAU9IYF7"/>
<sequence length="321" mass="36703">MKLVYMIWLILEAFFVTSLELPHFYHKTEEIQRYISSLSCPALKLKSSDTIHSYYISASTPHALKVFLLFGEHPRELISTELGLEFIKEACNGSLSSVLSVAEVMIVLNANPKARKKVENGDFCIRTNDNGVDINRNWGSHWESINCNTHPDTCPGNKAFSEAETLAIKKLLEDFDPDLFISIHSGKKALFMPYAYKKSSGNRYHEKMLDVLNQVNTKHCHCAVGPAAEILDYVCPGNCMDYAYDRTKVPFSFAFEIYEQTSAFKSFLQKPYSCFIQTTQHMSNSECFYFFNPKSEDDYKYTLDTWMGILKDTILLVADEI</sequence>
<dbReference type="PANTHER" id="PTHR11705">
    <property type="entry name" value="PROTEASE FAMILY M14 CARBOXYPEPTIDASE A,B"/>
    <property type="match status" value="1"/>
</dbReference>
<dbReference type="GO" id="GO:0008270">
    <property type="term" value="F:zinc ion binding"/>
    <property type="evidence" value="ECO:0007669"/>
    <property type="project" value="InterPro"/>
</dbReference>
<proteinExistence type="inferred from homology"/>
<dbReference type="PROSITE" id="PS52035">
    <property type="entry name" value="PEPTIDASE_M14"/>
    <property type="match status" value="1"/>
</dbReference>
<feature type="domain" description="Peptidase M14" evidence="5">
    <location>
        <begin position="4"/>
        <end position="282"/>
    </location>
</feature>
<gene>
    <name evidence="6" type="ORF">BSTOLATCC_MIC8645</name>
</gene>
<dbReference type="Pfam" id="PF00246">
    <property type="entry name" value="Peptidase_M14"/>
    <property type="match status" value="1"/>
</dbReference>
<feature type="active site" description="Proton donor/acceptor" evidence="3">
    <location>
        <position position="256"/>
    </location>
</feature>
<evidence type="ECO:0000313" key="7">
    <source>
        <dbReference type="Proteomes" id="UP001162131"/>
    </source>
</evidence>
<name>A0AAU9IYF7_9CILI</name>
<dbReference type="GO" id="GO:0004181">
    <property type="term" value="F:metallocarboxypeptidase activity"/>
    <property type="evidence" value="ECO:0007669"/>
    <property type="project" value="InterPro"/>
</dbReference>
<dbReference type="PANTHER" id="PTHR11705:SF119">
    <property type="entry name" value="OS02G0119300 PROTEIN"/>
    <property type="match status" value="1"/>
</dbReference>
<evidence type="ECO:0000256" key="4">
    <source>
        <dbReference type="SAM" id="SignalP"/>
    </source>
</evidence>
<dbReference type="Gene3D" id="3.40.630.10">
    <property type="entry name" value="Zn peptidases"/>
    <property type="match status" value="1"/>
</dbReference>
<organism evidence="6 7">
    <name type="scientific">Blepharisma stoltei</name>
    <dbReference type="NCBI Taxonomy" id="1481888"/>
    <lineage>
        <taxon>Eukaryota</taxon>
        <taxon>Sar</taxon>
        <taxon>Alveolata</taxon>
        <taxon>Ciliophora</taxon>
        <taxon>Postciliodesmatophora</taxon>
        <taxon>Heterotrichea</taxon>
        <taxon>Heterotrichida</taxon>
        <taxon>Blepharismidae</taxon>
        <taxon>Blepharisma</taxon>
    </lineage>
</organism>
<evidence type="ECO:0000256" key="1">
    <source>
        <dbReference type="ARBA" id="ARBA00001947"/>
    </source>
</evidence>
<keyword evidence="4" id="KW-0732">Signal</keyword>
<dbReference type="EMBL" id="CAJZBQ010000010">
    <property type="protein sequence ID" value="CAG9313373.1"/>
    <property type="molecule type" value="Genomic_DNA"/>
</dbReference>
<feature type="signal peptide" evidence="4">
    <location>
        <begin position="1"/>
        <end position="18"/>
    </location>
</feature>
<evidence type="ECO:0000256" key="3">
    <source>
        <dbReference type="PROSITE-ProRule" id="PRU01379"/>
    </source>
</evidence>
<comment type="caution">
    <text evidence="6">The sequence shown here is derived from an EMBL/GenBank/DDBJ whole genome shotgun (WGS) entry which is preliminary data.</text>
</comment>
<dbReference type="GO" id="GO:0006508">
    <property type="term" value="P:proteolysis"/>
    <property type="evidence" value="ECO:0007669"/>
    <property type="project" value="InterPro"/>
</dbReference>
<accession>A0AAU9IYF7</accession>
<evidence type="ECO:0000313" key="6">
    <source>
        <dbReference type="EMBL" id="CAG9313373.1"/>
    </source>
</evidence>
<protein>
    <recommendedName>
        <fullName evidence="5">Peptidase M14 domain-containing protein</fullName>
    </recommendedName>
</protein>
<evidence type="ECO:0000259" key="5">
    <source>
        <dbReference type="PROSITE" id="PS52035"/>
    </source>
</evidence>
<comment type="similarity">
    <text evidence="2 3">Belongs to the peptidase M14 family.</text>
</comment>
<dbReference type="InterPro" id="IPR000834">
    <property type="entry name" value="Peptidase_M14"/>
</dbReference>
<keyword evidence="7" id="KW-1185">Reference proteome</keyword>
<comment type="cofactor">
    <cofactor evidence="1">
        <name>Zn(2+)</name>
        <dbReference type="ChEBI" id="CHEBI:29105"/>
    </cofactor>
</comment>
<reference evidence="6" key="1">
    <citation type="submission" date="2021-09" db="EMBL/GenBank/DDBJ databases">
        <authorList>
            <consortium name="AG Swart"/>
            <person name="Singh M."/>
            <person name="Singh A."/>
            <person name="Seah K."/>
            <person name="Emmerich C."/>
        </authorList>
    </citation>
    <scope>NUCLEOTIDE SEQUENCE</scope>
    <source>
        <strain evidence="6">ATCC30299</strain>
    </source>
</reference>
<dbReference type="InterPro" id="IPR034269">
    <property type="entry name" value="At5g42320_M14_CPD"/>
</dbReference>
<evidence type="ECO:0000256" key="2">
    <source>
        <dbReference type="ARBA" id="ARBA00005988"/>
    </source>
</evidence>
<dbReference type="SUPFAM" id="SSF53187">
    <property type="entry name" value="Zn-dependent exopeptidases"/>
    <property type="match status" value="1"/>
</dbReference>
<dbReference type="GO" id="GO:0005615">
    <property type="term" value="C:extracellular space"/>
    <property type="evidence" value="ECO:0007669"/>
    <property type="project" value="TreeGrafter"/>
</dbReference>
<feature type="chain" id="PRO_5043829665" description="Peptidase M14 domain-containing protein" evidence="4">
    <location>
        <begin position="19"/>
        <end position="321"/>
    </location>
</feature>
<dbReference type="CDD" id="cd06227">
    <property type="entry name" value="M14-CPA-like"/>
    <property type="match status" value="1"/>
</dbReference>